<organism evidence="2">
    <name type="scientific">Fagus sylvatica</name>
    <name type="common">Beechnut</name>
    <dbReference type="NCBI Taxonomy" id="28930"/>
    <lineage>
        <taxon>Eukaryota</taxon>
        <taxon>Viridiplantae</taxon>
        <taxon>Streptophyta</taxon>
        <taxon>Embryophyta</taxon>
        <taxon>Tracheophyta</taxon>
        <taxon>Spermatophyta</taxon>
        <taxon>Magnoliopsida</taxon>
        <taxon>eudicotyledons</taxon>
        <taxon>Gunneridae</taxon>
        <taxon>Pentapetalae</taxon>
        <taxon>rosids</taxon>
        <taxon>fabids</taxon>
        <taxon>Fagales</taxon>
        <taxon>Fagaceae</taxon>
        <taxon>Fagus</taxon>
    </lineage>
</organism>
<accession>A0A2N9IQX1</accession>
<sequence>MAGSLAIIPIDQIENPMASISSEQWQWEIQFSRFFNYPPLSSTCPDLAPLPPKVRNRRPHGTWISSSSSSSSSAFLRLLNDTSNSDVILAVSFRGKMLEQHYISKLHFSWPQVSCVAGFPARGIRAVFESLKDMRDIPPLNSDFGSEIVSQSEFMSSNRHPDRAFEKSNLMTSPQTYTPQMSPSLKNEVEQHSSNQEKETAFSHNLEGIEAALPPSFTSLLTNCYAEVYQGAAQSNDCEEVDLKSQIVPDMLKGLDLSILARLSYLVVRCACHVVLLRVELSHCSLLSLSYFQ</sequence>
<reference evidence="2" key="1">
    <citation type="submission" date="2018-02" db="EMBL/GenBank/DDBJ databases">
        <authorList>
            <person name="Cohen D.B."/>
            <person name="Kent A.D."/>
        </authorList>
    </citation>
    <scope>NUCLEOTIDE SEQUENCE</scope>
</reference>
<gene>
    <name evidence="2" type="ORF">FSB_LOCUS54442</name>
</gene>
<name>A0A2N9IQX1_FAGSY</name>
<dbReference type="Pfam" id="PF25349">
    <property type="entry name" value="PH_PHS1"/>
    <property type="match status" value="1"/>
</dbReference>
<dbReference type="InterPro" id="IPR057619">
    <property type="entry name" value="PH_PHS1"/>
</dbReference>
<feature type="domain" description="Poor homologous synapsis 1 PH" evidence="1">
    <location>
        <begin position="26"/>
        <end position="134"/>
    </location>
</feature>
<dbReference type="AlphaFoldDB" id="A0A2N9IQX1"/>
<evidence type="ECO:0000313" key="2">
    <source>
        <dbReference type="EMBL" id="SPD26560.1"/>
    </source>
</evidence>
<evidence type="ECO:0000259" key="1">
    <source>
        <dbReference type="Pfam" id="PF25349"/>
    </source>
</evidence>
<dbReference type="EMBL" id="OIVN01006159">
    <property type="protein sequence ID" value="SPD26560.1"/>
    <property type="molecule type" value="Genomic_DNA"/>
</dbReference>
<protein>
    <recommendedName>
        <fullName evidence="1">Poor homologous synapsis 1 PH domain-containing protein</fullName>
    </recommendedName>
</protein>
<proteinExistence type="predicted"/>